<proteinExistence type="predicted"/>
<evidence type="ECO:0000313" key="2">
    <source>
        <dbReference type="EMBL" id="JAP87975.1"/>
    </source>
</evidence>
<name>A0A131ZAY1_RHIAP</name>
<organism evidence="2">
    <name type="scientific">Rhipicephalus appendiculatus</name>
    <name type="common">Brown ear tick</name>
    <dbReference type="NCBI Taxonomy" id="34631"/>
    <lineage>
        <taxon>Eukaryota</taxon>
        <taxon>Metazoa</taxon>
        <taxon>Ecdysozoa</taxon>
        <taxon>Arthropoda</taxon>
        <taxon>Chelicerata</taxon>
        <taxon>Arachnida</taxon>
        <taxon>Acari</taxon>
        <taxon>Parasitiformes</taxon>
        <taxon>Ixodida</taxon>
        <taxon>Ixodoidea</taxon>
        <taxon>Ixodidae</taxon>
        <taxon>Rhipicephalinae</taxon>
        <taxon>Rhipicephalus</taxon>
        <taxon>Rhipicephalus</taxon>
    </lineage>
</organism>
<dbReference type="AlphaFoldDB" id="A0A131ZAY1"/>
<feature type="chain" id="PRO_5007287208" evidence="1">
    <location>
        <begin position="20"/>
        <end position="86"/>
    </location>
</feature>
<feature type="non-terminal residue" evidence="2">
    <location>
        <position position="1"/>
    </location>
</feature>
<sequence>VNLPAFSFSVFFLLGCCELQGFFARLDMLDALDSFYLTKALNIKEIHAPGPFHHDFVGKDPMTRARLLSPLIGKHKRIFASVKSSS</sequence>
<dbReference type="EMBL" id="GEDV01000582">
    <property type="protein sequence ID" value="JAP87975.1"/>
    <property type="molecule type" value="Transcribed_RNA"/>
</dbReference>
<accession>A0A131ZAY1</accession>
<protein>
    <submittedName>
        <fullName evidence="2">Uncharacterized protein</fullName>
    </submittedName>
</protein>
<feature type="signal peptide" evidence="1">
    <location>
        <begin position="1"/>
        <end position="19"/>
    </location>
</feature>
<keyword evidence="1" id="KW-0732">Signal</keyword>
<evidence type="ECO:0000256" key="1">
    <source>
        <dbReference type="SAM" id="SignalP"/>
    </source>
</evidence>
<reference evidence="2" key="1">
    <citation type="journal article" date="2016" name="Ticks Tick Borne Dis.">
        <title>De novo assembly and annotation of the salivary gland transcriptome of Rhipicephalus appendiculatus male and female ticks during blood feeding.</title>
        <authorList>
            <person name="de Castro M.H."/>
            <person name="de Klerk D."/>
            <person name="Pienaar R."/>
            <person name="Latif A.A."/>
            <person name="Rees D.J."/>
            <person name="Mans B.J."/>
        </authorList>
    </citation>
    <scope>NUCLEOTIDE SEQUENCE</scope>
    <source>
        <tissue evidence="2">Salivary glands</tissue>
    </source>
</reference>